<dbReference type="Proteomes" id="UP000807504">
    <property type="component" value="Unassembled WGS sequence"/>
</dbReference>
<proteinExistence type="predicted"/>
<evidence type="ECO:0000313" key="1">
    <source>
        <dbReference type="EMBL" id="KAF8794507.1"/>
    </source>
</evidence>
<comment type="caution">
    <text evidence="1">The sequence shown here is derived from an EMBL/GenBank/DDBJ whole genome shotgun (WGS) entry which is preliminary data.</text>
</comment>
<gene>
    <name evidence="1" type="ORF">HNY73_002482</name>
</gene>
<dbReference type="AlphaFoldDB" id="A0A8T0FTM7"/>
<name>A0A8T0FTM7_ARGBR</name>
<dbReference type="EMBL" id="JABXBU010000002">
    <property type="protein sequence ID" value="KAF8794507.1"/>
    <property type="molecule type" value="Genomic_DNA"/>
</dbReference>
<accession>A0A8T0FTM7</accession>
<protein>
    <submittedName>
        <fullName evidence="1">Uncharacterized protein</fullName>
    </submittedName>
</protein>
<reference evidence="1" key="1">
    <citation type="journal article" date="2020" name="bioRxiv">
        <title>Chromosome-level reference genome of the European wasp spider Argiope bruennichi: a resource for studies on range expansion and evolutionary adaptation.</title>
        <authorList>
            <person name="Sheffer M.M."/>
            <person name="Hoppe A."/>
            <person name="Krehenwinkel H."/>
            <person name="Uhl G."/>
            <person name="Kuss A.W."/>
            <person name="Jensen L."/>
            <person name="Jensen C."/>
            <person name="Gillespie R.G."/>
            <person name="Hoff K.J."/>
            <person name="Prost S."/>
        </authorList>
    </citation>
    <scope>NUCLEOTIDE SEQUENCE</scope>
</reference>
<reference evidence="1" key="2">
    <citation type="submission" date="2020-06" db="EMBL/GenBank/DDBJ databases">
        <authorList>
            <person name="Sheffer M."/>
        </authorList>
    </citation>
    <scope>NUCLEOTIDE SEQUENCE</scope>
</reference>
<keyword evidence="2" id="KW-1185">Reference proteome</keyword>
<sequence>MTTFSALDKNCVDSSHLDSQGTFSRFCTEVISFSIGRRTYQCPCRFDTGTTSIPSTVFSVPCTCYPSAPMLEAIKYSIKMTKYKKFKDTMKGFETSVQGTRDNMELQQAHIRIRILWNPTNRP</sequence>
<organism evidence="1 2">
    <name type="scientific">Argiope bruennichi</name>
    <name type="common">Wasp spider</name>
    <name type="synonym">Aranea bruennichi</name>
    <dbReference type="NCBI Taxonomy" id="94029"/>
    <lineage>
        <taxon>Eukaryota</taxon>
        <taxon>Metazoa</taxon>
        <taxon>Ecdysozoa</taxon>
        <taxon>Arthropoda</taxon>
        <taxon>Chelicerata</taxon>
        <taxon>Arachnida</taxon>
        <taxon>Araneae</taxon>
        <taxon>Araneomorphae</taxon>
        <taxon>Entelegynae</taxon>
        <taxon>Araneoidea</taxon>
        <taxon>Araneidae</taxon>
        <taxon>Argiope</taxon>
    </lineage>
</organism>
<evidence type="ECO:0000313" key="2">
    <source>
        <dbReference type="Proteomes" id="UP000807504"/>
    </source>
</evidence>